<dbReference type="InterPro" id="IPR024406">
    <property type="entry name" value="TAC-10"/>
</dbReference>
<dbReference type="Pfam" id="PF10963">
    <property type="entry name" value="Phage_TAC_10"/>
    <property type="match status" value="1"/>
</dbReference>
<protein>
    <recommendedName>
        <fullName evidence="3">Phage tail assembly chaperone</fullName>
    </recommendedName>
</protein>
<organism evidence="1 2">
    <name type="scientific">Vibrio zhanjiangensis</name>
    <dbReference type="NCBI Taxonomy" id="1046128"/>
    <lineage>
        <taxon>Bacteria</taxon>
        <taxon>Pseudomonadati</taxon>
        <taxon>Pseudomonadota</taxon>
        <taxon>Gammaproteobacteria</taxon>
        <taxon>Vibrionales</taxon>
        <taxon>Vibrionaceae</taxon>
        <taxon>Vibrio</taxon>
    </lineage>
</organism>
<dbReference type="Proteomes" id="UP001157138">
    <property type="component" value="Unassembled WGS sequence"/>
</dbReference>
<comment type="caution">
    <text evidence="1">The sequence shown here is derived from an EMBL/GenBank/DDBJ whole genome shotgun (WGS) entry which is preliminary data.</text>
</comment>
<sequence length="89" mass="9565">MSKKTIVLTIAGSDIQFAPTPELYGEYVGAMARGDMTDSAHNFVMQSAQGDEERETLRKLDEDNAGAMIQVAGTLVGEYAPKVAISVKK</sequence>
<proteinExistence type="predicted"/>
<evidence type="ECO:0000313" key="2">
    <source>
        <dbReference type="Proteomes" id="UP001157138"/>
    </source>
</evidence>
<name>A0ABQ6EZV7_9VIBR</name>
<evidence type="ECO:0000313" key="1">
    <source>
        <dbReference type="EMBL" id="GLT18050.1"/>
    </source>
</evidence>
<reference evidence="2" key="1">
    <citation type="journal article" date="2019" name="Int. J. Syst. Evol. Microbiol.">
        <title>The Global Catalogue of Microorganisms (GCM) 10K type strain sequencing project: providing services to taxonomists for standard genome sequencing and annotation.</title>
        <authorList>
            <consortium name="The Broad Institute Genomics Platform"/>
            <consortium name="The Broad Institute Genome Sequencing Center for Infectious Disease"/>
            <person name="Wu L."/>
            <person name="Ma J."/>
        </authorList>
    </citation>
    <scope>NUCLEOTIDE SEQUENCE [LARGE SCALE GENOMIC DNA]</scope>
    <source>
        <strain evidence="2">NBRC 108723</strain>
    </source>
</reference>
<dbReference type="EMBL" id="BSPW01000032">
    <property type="protein sequence ID" value="GLT18050.1"/>
    <property type="molecule type" value="Genomic_DNA"/>
</dbReference>
<keyword evidence="2" id="KW-1185">Reference proteome</keyword>
<evidence type="ECO:0008006" key="3">
    <source>
        <dbReference type="Google" id="ProtNLM"/>
    </source>
</evidence>
<gene>
    <name evidence="1" type="ORF">GCM10007938_18280</name>
</gene>
<accession>A0ABQ6EZV7</accession>
<dbReference type="RefSeq" id="WP_284191946.1">
    <property type="nucleotide sequence ID" value="NZ_BSPW01000032.1"/>
</dbReference>